<feature type="transmembrane region" description="Helical" evidence="7">
    <location>
        <begin position="197"/>
        <end position="218"/>
    </location>
</feature>
<dbReference type="CDD" id="cd18567">
    <property type="entry name" value="ABC_6TM_CvaB_RaxB_like"/>
    <property type="match status" value="1"/>
</dbReference>
<keyword evidence="4" id="KW-0067">ATP-binding</keyword>
<dbReference type="CDD" id="cd03228">
    <property type="entry name" value="ABCC_MRP_Like"/>
    <property type="match status" value="1"/>
</dbReference>
<gene>
    <name evidence="11" type="ORF">J3U88_14690</name>
</gene>
<dbReference type="RefSeq" id="WP_207859625.1">
    <property type="nucleotide sequence ID" value="NZ_JAFREP010000013.1"/>
</dbReference>
<dbReference type="Gene3D" id="3.90.70.10">
    <property type="entry name" value="Cysteine proteinases"/>
    <property type="match status" value="1"/>
</dbReference>
<dbReference type="GO" id="GO:0008233">
    <property type="term" value="F:peptidase activity"/>
    <property type="evidence" value="ECO:0007669"/>
    <property type="project" value="InterPro"/>
</dbReference>
<feature type="transmembrane region" description="Helical" evidence="7">
    <location>
        <begin position="224"/>
        <end position="246"/>
    </location>
</feature>
<dbReference type="GO" id="GO:0016887">
    <property type="term" value="F:ATP hydrolysis activity"/>
    <property type="evidence" value="ECO:0007669"/>
    <property type="project" value="InterPro"/>
</dbReference>
<feature type="domain" description="Peptidase C39" evidence="10">
    <location>
        <begin position="14"/>
        <end position="133"/>
    </location>
</feature>
<dbReference type="SMART" id="SM00382">
    <property type="entry name" value="AAA"/>
    <property type="match status" value="1"/>
</dbReference>
<dbReference type="InterPro" id="IPR003439">
    <property type="entry name" value="ABC_transporter-like_ATP-bd"/>
</dbReference>
<dbReference type="GO" id="GO:0005524">
    <property type="term" value="F:ATP binding"/>
    <property type="evidence" value="ECO:0007669"/>
    <property type="project" value="UniProtKB-KW"/>
</dbReference>
<name>A0A8J7QKF0_9BACT</name>
<keyword evidence="2 7" id="KW-0812">Transmembrane</keyword>
<evidence type="ECO:0000256" key="1">
    <source>
        <dbReference type="ARBA" id="ARBA00004651"/>
    </source>
</evidence>
<dbReference type="PANTHER" id="PTHR24221">
    <property type="entry name" value="ATP-BINDING CASSETTE SUB-FAMILY B"/>
    <property type="match status" value="1"/>
</dbReference>
<dbReference type="PROSITE" id="PS00211">
    <property type="entry name" value="ABC_TRANSPORTER_1"/>
    <property type="match status" value="1"/>
</dbReference>
<feature type="domain" description="ABC transporter" evidence="8">
    <location>
        <begin position="481"/>
        <end position="706"/>
    </location>
</feature>
<dbReference type="Gene3D" id="1.20.1560.10">
    <property type="entry name" value="ABC transporter type 1, transmembrane domain"/>
    <property type="match status" value="1"/>
</dbReference>
<dbReference type="EMBL" id="JAFREP010000013">
    <property type="protein sequence ID" value="MBO1319720.1"/>
    <property type="molecule type" value="Genomic_DNA"/>
</dbReference>
<keyword evidence="6 7" id="KW-0472">Membrane</keyword>
<dbReference type="InterPro" id="IPR036640">
    <property type="entry name" value="ABC1_TM_sf"/>
</dbReference>
<dbReference type="Pfam" id="PF00664">
    <property type="entry name" value="ABC_membrane"/>
    <property type="match status" value="1"/>
</dbReference>
<evidence type="ECO:0000256" key="7">
    <source>
        <dbReference type="SAM" id="Phobius"/>
    </source>
</evidence>
<dbReference type="Proteomes" id="UP000664417">
    <property type="component" value="Unassembled WGS sequence"/>
</dbReference>
<evidence type="ECO:0000256" key="2">
    <source>
        <dbReference type="ARBA" id="ARBA00022692"/>
    </source>
</evidence>
<dbReference type="InterPro" id="IPR017871">
    <property type="entry name" value="ABC_transporter-like_CS"/>
</dbReference>
<dbReference type="InterPro" id="IPR005074">
    <property type="entry name" value="Peptidase_C39"/>
</dbReference>
<dbReference type="GO" id="GO:0140359">
    <property type="term" value="F:ABC-type transporter activity"/>
    <property type="evidence" value="ECO:0007669"/>
    <property type="project" value="InterPro"/>
</dbReference>
<dbReference type="SUPFAM" id="SSF90123">
    <property type="entry name" value="ABC transporter transmembrane region"/>
    <property type="match status" value="1"/>
</dbReference>
<dbReference type="PROSITE" id="PS50929">
    <property type="entry name" value="ABC_TM1F"/>
    <property type="match status" value="1"/>
</dbReference>
<evidence type="ECO:0000256" key="5">
    <source>
        <dbReference type="ARBA" id="ARBA00022989"/>
    </source>
</evidence>
<dbReference type="GO" id="GO:0034040">
    <property type="term" value="F:ATPase-coupled lipid transmembrane transporter activity"/>
    <property type="evidence" value="ECO:0007669"/>
    <property type="project" value="TreeGrafter"/>
</dbReference>
<dbReference type="GO" id="GO:0005886">
    <property type="term" value="C:plasma membrane"/>
    <property type="evidence" value="ECO:0007669"/>
    <property type="project" value="UniProtKB-SubCell"/>
</dbReference>
<sequence>MKLFSKPTLPMIYQAESTECALACLAMVCGWYGLDTTLPALRERYPVSLRGATLRDVVHLASQIGLSARPVRCEISNLRNLRKPALLHWDFEHFVVVKAYHPHHIVIHDPAAGVMTLSHDEVSKHFTGIALELTPTQDFLKAKVGDRLTLSGLARISRGLLPFVAQVIWLTAFLEGLALLSPLFLKTVIDSGLANEDFTFITALTLGFAGVALIHGVMSFARDYLIIYFGAHFNLQMMSSLFQHLLKLPMHYFEKRMTGDLIDRYQSTNAVRAVFTNGLPGILLDGLVSVISIGAVFWISDILGWISLGSFALYLLLCRLSFQPMHTLSEKAIKARSEENGHVIDTLRGIQPIKIFAKELERLHGWGNHYARLVNAEKKVGLLTAFQDATKLFILGLDLTLGIYFGALLVQQGTISLGLLFAFFVYKAHFTQRSFLFAERLMELRLVAIHLDRLADITFSDPEQIAGAGREVVRDGPLGSLAFRDVSFRYGPMDEWVLKDVNFTIREGEFVALTGPSGSGKTTLFKLMLGLHKPTSGTILYDDTPLDELDIHQYRKLFGVVMQQDQLLTGSILDNIVFFEASPDETRARACAEVAMIWHEIEQMPMKLNSRIGDLGSTLSGGQKQRILLARALYHHPRFMLMDEGTANLDQAVEEKLLDNLTQRDLTCISIAHRPETVKRASRVFRMEHARMVEITPEHAAMAVELEGVAS</sequence>
<evidence type="ECO:0000256" key="4">
    <source>
        <dbReference type="ARBA" id="ARBA00022840"/>
    </source>
</evidence>
<dbReference type="PANTHER" id="PTHR24221:SF606">
    <property type="entry name" value="COLICIN V SECRETION-PROCESSING ATP-BINDING PROTEIN"/>
    <property type="match status" value="1"/>
</dbReference>
<evidence type="ECO:0000256" key="6">
    <source>
        <dbReference type="ARBA" id="ARBA00023136"/>
    </source>
</evidence>
<dbReference type="PROSITE" id="PS50990">
    <property type="entry name" value="PEPTIDASE_C39"/>
    <property type="match status" value="1"/>
</dbReference>
<keyword evidence="3" id="KW-0547">Nucleotide-binding</keyword>
<dbReference type="Pfam" id="PF00005">
    <property type="entry name" value="ABC_tran"/>
    <property type="match status" value="1"/>
</dbReference>
<evidence type="ECO:0000259" key="9">
    <source>
        <dbReference type="PROSITE" id="PS50929"/>
    </source>
</evidence>
<protein>
    <submittedName>
        <fullName evidence="11">Peptidase domain-containing ABC transporter</fullName>
    </submittedName>
</protein>
<dbReference type="InterPro" id="IPR039421">
    <property type="entry name" value="Type_1_exporter"/>
</dbReference>
<feature type="domain" description="ABC transmembrane type-1" evidence="9">
    <location>
        <begin position="170"/>
        <end position="426"/>
    </location>
</feature>
<feature type="transmembrane region" description="Helical" evidence="7">
    <location>
        <begin position="282"/>
        <end position="299"/>
    </location>
</feature>
<organism evidence="11 12">
    <name type="scientific">Acanthopleuribacter pedis</name>
    <dbReference type="NCBI Taxonomy" id="442870"/>
    <lineage>
        <taxon>Bacteria</taxon>
        <taxon>Pseudomonadati</taxon>
        <taxon>Acidobacteriota</taxon>
        <taxon>Holophagae</taxon>
        <taxon>Acanthopleuribacterales</taxon>
        <taxon>Acanthopleuribacteraceae</taxon>
        <taxon>Acanthopleuribacter</taxon>
    </lineage>
</organism>
<dbReference type="Gene3D" id="3.40.50.300">
    <property type="entry name" value="P-loop containing nucleotide triphosphate hydrolases"/>
    <property type="match status" value="1"/>
</dbReference>
<dbReference type="AlphaFoldDB" id="A0A8J7QKF0"/>
<evidence type="ECO:0000256" key="3">
    <source>
        <dbReference type="ARBA" id="ARBA00022741"/>
    </source>
</evidence>
<dbReference type="InterPro" id="IPR011527">
    <property type="entry name" value="ABC1_TM_dom"/>
</dbReference>
<evidence type="ECO:0000259" key="10">
    <source>
        <dbReference type="PROSITE" id="PS50990"/>
    </source>
</evidence>
<dbReference type="GO" id="GO:0006508">
    <property type="term" value="P:proteolysis"/>
    <property type="evidence" value="ECO:0007669"/>
    <property type="project" value="InterPro"/>
</dbReference>
<dbReference type="SUPFAM" id="SSF52540">
    <property type="entry name" value="P-loop containing nucleoside triphosphate hydrolases"/>
    <property type="match status" value="1"/>
</dbReference>
<evidence type="ECO:0000259" key="8">
    <source>
        <dbReference type="PROSITE" id="PS50893"/>
    </source>
</evidence>
<accession>A0A8J7QKF0</accession>
<proteinExistence type="predicted"/>
<comment type="caution">
    <text evidence="11">The sequence shown here is derived from an EMBL/GenBank/DDBJ whole genome shotgun (WGS) entry which is preliminary data.</text>
</comment>
<evidence type="ECO:0000313" key="11">
    <source>
        <dbReference type="EMBL" id="MBO1319720.1"/>
    </source>
</evidence>
<feature type="transmembrane region" description="Helical" evidence="7">
    <location>
        <begin position="305"/>
        <end position="322"/>
    </location>
</feature>
<evidence type="ECO:0000313" key="12">
    <source>
        <dbReference type="Proteomes" id="UP000664417"/>
    </source>
</evidence>
<keyword evidence="12" id="KW-1185">Reference proteome</keyword>
<dbReference type="InterPro" id="IPR027417">
    <property type="entry name" value="P-loop_NTPase"/>
</dbReference>
<dbReference type="InterPro" id="IPR003593">
    <property type="entry name" value="AAA+_ATPase"/>
</dbReference>
<feature type="transmembrane region" description="Helical" evidence="7">
    <location>
        <begin position="163"/>
        <end position="185"/>
    </location>
</feature>
<dbReference type="PROSITE" id="PS50893">
    <property type="entry name" value="ABC_TRANSPORTER_2"/>
    <property type="match status" value="1"/>
</dbReference>
<reference evidence="11" key="1">
    <citation type="submission" date="2021-03" db="EMBL/GenBank/DDBJ databases">
        <authorList>
            <person name="Wang G."/>
        </authorList>
    </citation>
    <scope>NUCLEOTIDE SEQUENCE</scope>
    <source>
        <strain evidence="11">KCTC 12899</strain>
    </source>
</reference>
<feature type="transmembrane region" description="Helical" evidence="7">
    <location>
        <begin position="401"/>
        <end position="426"/>
    </location>
</feature>
<keyword evidence="5 7" id="KW-1133">Transmembrane helix</keyword>
<comment type="subcellular location">
    <subcellularLocation>
        <location evidence="1">Cell membrane</location>
        <topology evidence="1">Multi-pass membrane protein</topology>
    </subcellularLocation>
</comment>
<dbReference type="Pfam" id="PF03412">
    <property type="entry name" value="Peptidase_C39"/>
    <property type="match status" value="1"/>
</dbReference>